<evidence type="ECO:0000259" key="10">
    <source>
        <dbReference type="Pfam" id="PF21599"/>
    </source>
</evidence>
<comment type="subunit">
    <text evidence="3">Homodimer.</text>
</comment>
<evidence type="ECO:0000313" key="12">
    <source>
        <dbReference type="RefSeq" id="XP_014674330.1"/>
    </source>
</evidence>
<evidence type="ECO:0000256" key="6">
    <source>
        <dbReference type="ARBA" id="ARBA00037407"/>
    </source>
</evidence>
<comment type="subcellular location">
    <subcellularLocation>
        <location evidence="2">Cytoplasm</location>
        <location evidence="2">Cytosol</location>
    </subcellularLocation>
</comment>
<protein>
    <recommendedName>
        <fullName evidence="8">Selenocysteine lyase</fullName>
        <ecNumber evidence="7">4.4.1.16</ecNumber>
    </recommendedName>
</protein>
<comment type="function">
    <text evidence="6">Catalyzes the decomposition of L-selenocysteine to L-alanine and elemental selenium.</text>
</comment>
<dbReference type="Pfam" id="PF00266">
    <property type="entry name" value="Aminotran_5"/>
    <property type="match status" value="1"/>
</dbReference>
<dbReference type="InterPro" id="IPR000192">
    <property type="entry name" value="Aminotrans_V_dom"/>
</dbReference>
<proteinExistence type="predicted"/>
<dbReference type="RefSeq" id="XP_014674330.1">
    <property type="nucleotide sequence ID" value="XM_014818844.1"/>
</dbReference>
<dbReference type="PANTHER" id="PTHR11601">
    <property type="entry name" value="CYSTEINE DESULFURYLASE FAMILY MEMBER"/>
    <property type="match status" value="1"/>
</dbReference>
<comment type="cofactor">
    <cofactor evidence="1">
        <name>pyridoxal 5'-phosphate</name>
        <dbReference type="ChEBI" id="CHEBI:597326"/>
    </cofactor>
</comment>
<feature type="domain" description="ZSWIM3 N-terminal" evidence="10">
    <location>
        <begin position="18"/>
        <end position="127"/>
    </location>
</feature>
<evidence type="ECO:0000259" key="9">
    <source>
        <dbReference type="Pfam" id="PF00266"/>
    </source>
</evidence>
<gene>
    <name evidence="12" type="primary">LOC106814529</name>
</gene>
<dbReference type="SUPFAM" id="SSF53383">
    <property type="entry name" value="PLP-dependent transferases"/>
    <property type="match status" value="1"/>
</dbReference>
<name>A0ABM1EQ59_PRICU</name>
<keyword evidence="4" id="KW-0963">Cytoplasm</keyword>
<dbReference type="Gene3D" id="3.90.1150.10">
    <property type="entry name" value="Aspartate Aminotransferase, domain 1"/>
    <property type="match status" value="1"/>
</dbReference>
<dbReference type="InterPro" id="IPR015424">
    <property type="entry name" value="PyrdxlP-dep_Trfase"/>
</dbReference>
<feature type="domain" description="Aminotransferase class V" evidence="9">
    <location>
        <begin position="178"/>
        <end position="472"/>
    </location>
</feature>
<dbReference type="PANTHER" id="PTHR11601:SF62">
    <property type="entry name" value="SELENOCYSTEINE LYASE"/>
    <property type="match status" value="1"/>
</dbReference>
<dbReference type="InterPro" id="IPR048325">
    <property type="entry name" value="ZSWIM3_N"/>
</dbReference>
<evidence type="ECO:0000256" key="1">
    <source>
        <dbReference type="ARBA" id="ARBA00001933"/>
    </source>
</evidence>
<dbReference type="Pfam" id="PF21599">
    <property type="entry name" value="ZSWIM3_N"/>
    <property type="match status" value="1"/>
</dbReference>
<dbReference type="EC" id="4.4.1.16" evidence="7"/>
<evidence type="ECO:0000256" key="7">
    <source>
        <dbReference type="ARBA" id="ARBA00039054"/>
    </source>
</evidence>
<dbReference type="Gene3D" id="1.10.260.50">
    <property type="match status" value="1"/>
</dbReference>
<organism evidence="11 12">
    <name type="scientific">Priapulus caudatus</name>
    <name type="common">Priapulid worm</name>
    <dbReference type="NCBI Taxonomy" id="37621"/>
    <lineage>
        <taxon>Eukaryota</taxon>
        <taxon>Metazoa</taxon>
        <taxon>Ecdysozoa</taxon>
        <taxon>Scalidophora</taxon>
        <taxon>Priapulida</taxon>
        <taxon>Priapulimorpha</taxon>
        <taxon>Priapulimorphida</taxon>
        <taxon>Priapulidae</taxon>
        <taxon>Priapulus</taxon>
    </lineage>
</organism>
<dbReference type="Proteomes" id="UP000695022">
    <property type="component" value="Unplaced"/>
</dbReference>
<evidence type="ECO:0000256" key="2">
    <source>
        <dbReference type="ARBA" id="ARBA00004514"/>
    </source>
</evidence>
<evidence type="ECO:0000256" key="4">
    <source>
        <dbReference type="ARBA" id="ARBA00022490"/>
    </source>
</evidence>
<evidence type="ECO:0000256" key="5">
    <source>
        <dbReference type="ARBA" id="ARBA00022679"/>
    </source>
</evidence>
<evidence type="ECO:0000256" key="3">
    <source>
        <dbReference type="ARBA" id="ARBA00011738"/>
    </source>
</evidence>
<keyword evidence="5" id="KW-0808">Transferase</keyword>
<sequence>MFKMTAVMAEAVGDITRVGQEFSSFEELSNAIKQYKTNSFTNVYIRSSRMLKVGRMRAPNRSFSDKLRYTEIDLACKHGGRKAFSSSKGKRPNQSTYLMDCPFSVTIRPTSDGQKLLVKTVKREHNHENSEEWLRQMPKMRRKVLLTRPTKKILPDLSTESLASEIRMDNWIGSVGPIYMDYNATTPVDPEVIDSIHSALIGAWGNPSSSHSSGVKAAAVIREARNQVALMINGHVDDILFTSGGTEANNMVINSAVLHYHKRNSGKDGKRARSHIPHIITSVIEHDSVLCPIQHLEREGKIEATYISIAKDSGQVSVEDVIDSIRENTVLISLMLANNETGAMQPVAEVVTRVKQLERRLPHRILLHSDAAQAFGKVPVSVADLQVDYMTIVGHKFYGPRIGALYVRSPGENTPLHPAMFGGGQERGFRPGTENTAMIAGLGKAAELVTGNIGQYEAHMTQVRDQLKDKLRLQFGEAVIISTASFLQDEGAPNTWKCVFSRRNRQDIDLGGFVSKVLLACEYSC</sequence>
<dbReference type="Gene3D" id="3.40.640.10">
    <property type="entry name" value="Type I PLP-dependent aspartate aminotransferase-like (Major domain)"/>
    <property type="match status" value="1"/>
</dbReference>
<dbReference type="GeneID" id="106814529"/>
<accession>A0ABM1EQ59</accession>
<evidence type="ECO:0000256" key="8">
    <source>
        <dbReference type="ARBA" id="ARBA00040554"/>
    </source>
</evidence>
<reference evidence="12" key="1">
    <citation type="submission" date="2025-08" db="UniProtKB">
        <authorList>
            <consortium name="RefSeq"/>
        </authorList>
    </citation>
    <scope>IDENTIFICATION</scope>
</reference>
<dbReference type="InterPro" id="IPR015421">
    <property type="entry name" value="PyrdxlP-dep_Trfase_major"/>
</dbReference>
<evidence type="ECO:0000313" key="11">
    <source>
        <dbReference type="Proteomes" id="UP000695022"/>
    </source>
</evidence>
<keyword evidence="11" id="KW-1185">Reference proteome</keyword>
<dbReference type="InterPro" id="IPR015422">
    <property type="entry name" value="PyrdxlP-dep_Trfase_small"/>
</dbReference>